<reference evidence="2" key="1">
    <citation type="submission" date="2025-08" db="UniProtKB">
        <authorList>
            <consortium name="RefSeq"/>
        </authorList>
    </citation>
    <scope>IDENTIFICATION</scope>
    <source>
        <tissue evidence="2">Whole body</tissue>
    </source>
</reference>
<dbReference type="OrthoDB" id="6627801at2759"/>
<dbReference type="Proteomes" id="UP000694846">
    <property type="component" value="Unplaced"/>
</dbReference>
<sequence>MHLMSMVNKQLNFLFPYTPSFICHQIYDADVIRYAILPIGQLSEKAQESRNKDYKIYRQHHTRKNSRINTNEDLLHVLLILSDPLISTIKLLPKKKKKTYQMKLNRY</sequence>
<organism evidence="1 2">
    <name type="scientific">Sipha flava</name>
    <name type="common">yellow sugarcane aphid</name>
    <dbReference type="NCBI Taxonomy" id="143950"/>
    <lineage>
        <taxon>Eukaryota</taxon>
        <taxon>Metazoa</taxon>
        <taxon>Ecdysozoa</taxon>
        <taxon>Arthropoda</taxon>
        <taxon>Hexapoda</taxon>
        <taxon>Insecta</taxon>
        <taxon>Pterygota</taxon>
        <taxon>Neoptera</taxon>
        <taxon>Paraneoptera</taxon>
        <taxon>Hemiptera</taxon>
        <taxon>Sternorrhyncha</taxon>
        <taxon>Aphidomorpha</taxon>
        <taxon>Aphidoidea</taxon>
        <taxon>Aphididae</taxon>
        <taxon>Sipha</taxon>
    </lineage>
</organism>
<evidence type="ECO:0000313" key="2">
    <source>
        <dbReference type="RefSeq" id="XP_025410879.1"/>
    </source>
</evidence>
<name>A0A8B8FIZ3_9HEMI</name>
<proteinExistence type="predicted"/>
<gene>
    <name evidence="2" type="primary">LOC112683898</name>
</gene>
<keyword evidence="1" id="KW-1185">Reference proteome</keyword>
<dbReference type="GeneID" id="112683898"/>
<dbReference type="AlphaFoldDB" id="A0A8B8FIZ3"/>
<accession>A0A8B8FIZ3</accession>
<evidence type="ECO:0000313" key="1">
    <source>
        <dbReference type="Proteomes" id="UP000694846"/>
    </source>
</evidence>
<protein>
    <submittedName>
        <fullName evidence="2">Uncharacterized protein LOC112683898</fullName>
    </submittedName>
</protein>
<dbReference type="RefSeq" id="XP_025410879.1">
    <property type="nucleotide sequence ID" value="XM_025555094.1"/>
</dbReference>